<evidence type="ECO:0000256" key="3">
    <source>
        <dbReference type="ARBA" id="ARBA00022490"/>
    </source>
</evidence>
<evidence type="ECO:0000256" key="5">
    <source>
        <dbReference type="ARBA" id="ARBA00022553"/>
    </source>
</evidence>
<evidence type="ECO:0000256" key="2">
    <source>
        <dbReference type="ARBA" id="ARBA00019059"/>
    </source>
</evidence>
<accession>A0A850H0Q9</accession>
<protein>
    <recommendedName>
        <fullName evidence="2">DNA-binding transcriptional regulator NtrC</fullName>
    </recommendedName>
    <alternativeName>
        <fullName evidence="14">Nitrogen regulation protein NR(I)</fullName>
    </alternativeName>
    <alternativeName>
        <fullName evidence="15">Nitrogen regulator I</fullName>
    </alternativeName>
</protein>
<evidence type="ECO:0000313" key="22">
    <source>
        <dbReference type="Proteomes" id="UP000561438"/>
    </source>
</evidence>
<evidence type="ECO:0000256" key="15">
    <source>
        <dbReference type="ARBA" id="ARBA00031910"/>
    </source>
</evidence>
<dbReference type="PROSITE" id="PS00676">
    <property type="entry name" value="SIGMA54_INTERACT_2"/>
    <property type="match status" value="1"/>
</dbReference>
<dbReference type="Proteomes" id="UP000561438">
    <property type="component" value="Unassembled WGS sequence"/>
</dbReference>
<dbReference type="PANTHER" id="PTHR32071">
    <property type="entry name" value="TRANSCRIPTIONAL REGULATORY PROTEIN"/>
    <property type="match status" value="1"/>
</dbReference>
<evidence type="ECO:0000256" key="7">
    <source>
        <dbReference type="ARBA" id="ARBA00022840"/>
    </source>
</evidence>
<dbReference type="FunFam" id="3.40.50.300:FF:000006">
    <property type="entry name" value="DNA-binding transcriptional regulator NtrC"/>
    <property type="match status" value="1"/>
</dbReference>
<dbReference type="RefSeq" id="WP_176266128.1">
    <property type="nucleotide sequence ID" value="NZ_JABWGV010000001.1"/>
</dbReference>
<dbReference type="GO" id="GO:0006355">
    <property type="term" value="P:regulation of DNA-templated transcription"/>
    <property type="evidence" value="ECO:0007669"/>
    <property type="project" value="InterPro"/>
</dbReference>
<evidence type="ECO:0000256" key="6">
    <source>
        <dbReference type="ARBA" id="ARBA00022741"/>
    </source>
</evidence>
<evidence type="ECO:0000256" key="18">
    <source>
        <dbReference type="SAM" id="MobiDB-lite"/>
    </source>
</evidence>
<comment type="subcellular location">
    <subcellularLocation>
        <location evidence="1">Cytoplasm</location>
    </subcellularLocation>
</comment>
<keyword evidence="9" id="KW-0805">Transcription regulation</keyword>
<dbReference type="PROSITE" id="PS50110">
    <property type="entry name" value="RESPONSE_REGULATORY"/>
    <property type="match status" value="1"/>
</dbReference>
<evidence type="ECO:0000256" key="17">
    <source>
        <dbReference type="PROSITE-ProRule" id="PRU00169"/>
    </source>
</evidence>
<dbReference type="Gene3D" id="3.40.50.2300">
    <property type="match status" value="1"/>
</dbReference>
<dbReference type="GO" id="GO:0043565">
    <property type="term" value="F:sequence-specific DNA binding"/>
    <property type="evidence" value="ECO:0007669"/>
    <property type="project" value="InterPro"/>
</dbReference>
<gene>
    <name evidence="21" type="ORF">HUV48_02220</name>
</gene>
<feature type="compositionally biased region" description="Polar residues" evidence="18">
    <location>
        <begin position="121"/>
        <end position="133"/>
    </location>
</feature>
<keyword evidence="7" id="KW-0067">ATP-binding</keyword>
<evidence type="ECO:0000259" key="20">
    <source>
        <dbReference type="PROSITE" id="PS50110"/>
    </source>
</evidence>
<dbReference type="SMART" id="SM00382">
    <property type="entry name" value="AAA"/>
    <property type="match status" value="1"/>
</dbReference>
<keyword evidence="4" id="KW-0678">Repressor</keyword>
<dbReference type="SUPFAM" id="SSF52172">
    <property type="entry name" value="CheY-like"/>
    <property type="match status" value="1"/>
</dbReference>
<evidence type="ECO:0000256" key="8">
    <source>
        <dbReference type="ARBA" id="ARBA00023012"/>
    </source>
</evidence>
<dbReference type="GO" id="GO:0005737">
    <property type="term" value="C:cytoplasm"/>
    <property type="evidence" value="ECO:0007669"/>
    <property type="project" value="UniProtKB-SubCell"/>
</dbReference>
<keyword evidence="8" id="KW-0902">Two-component regulatory system</keyword>
<dbReference type="InterPro" id="IPR003593">
    <property type="entry name" value="AAA+_ATPase"/>
</dbReference>
<dbReference type="GO" id="GO:0000160">
    <property type="term" value="P:phosphorelay signal transduction system"/>
    <property type="evidence" value="ECO:0007669"/>
    <property type="project" value="UniProtKB-KW"/>
</dbReference>
<dbReference type="PRINTS" id="PR01590">
    <property type="entry name" value="HTHFIS"/>
</dbReference>
<organism evidence="21 22">
    <name type="scientific">Qipengyuania atrilutea</name>
    <dbReference type="NCBI Taxonomy" id="2744473"/>
    <lineage>
        <taxon>Bacteria</taxon>
        <taxon>Pseudomonadati</taxon>
        <taxon>Pseudomonadota</taxon>
        <taxon>Alphaproteobacteria</taxon>
        <taxon>Sphingomonadales</taxon>
        <taxon>Erythrobacteraceae</taxon>
        <taxon>Qipengyuania</taxon>
    </lineage>
</organism>
<dbReference type="SUPFAM" id="SSF52540">
    <property type="entry name" value="P-loop containing nucleoside triphosphate hydrolases"/>
    <property type="match status" value="1"/>
</dbReference>
<evidence type="ECO:0000256" key="1">
    <source>
        <dbReference type="ARBA" id="ARBA00004496"/>
    </source>
</evidence>
<dbReference type="PANTHER" id="PTHR32071:SF95">
    <property type="entry name" value="DNA-BINDING TRANSCRIPTIONAL REGULATOR NTRC"/>
    <property type="match status" value="1"/>
</dbReference>
<dbReference type="Pfam" id="PF00158">
    <property type="entry name" value="Sigma54_activat"/>
    <property type="match status" value="1"/>
</dbReference>
<feature type="domain" description="Response regulatory" evidence="20">
    <location>
        <begin position="4"/>
        <end position="118"/>
    </location>
</feature>
<name>A0A850H0Q9_9SPHN</name>
<dbReference type="Pfam" id="PF00072">
    <property type="entry name" value="Response_reg"/>
    <property type="match status" value="1"/>
</dbReference>
<proteinExistence type="predicted"/>
<evidence type="ECO:0000256" key="16">
    <source>
        <dbReference type="ARBA" id="ARBA00043886"/>
    </source>
</evidence>
<keyword evidence="13" id="KW-0535">Nitrogen fixation</keyword>
<comment type="function">
    <text evidence="16">Member of the two-component regulatory system NtrB/NtrC, which controls expression of the nitrogen-regulated (ntr) genes in response to nitrogen limitation. Phosphorylated NtrC binds directly to DNA and stimulates the formation of open promoter-sigma54-RNA polymerase complexes.</text>
</comment>
<keyword evidence="3" id="KW-0963">Cytoplasm</keyword>
<dbReference type="InterPro" id="IPR027417">
    <property type="entry name" value="P-loop_NTPase"/>
</dbReference>
<dbReference type="Gene3D" id="3.40.50.300">
    <property type="entry name" value="P-loop containing nucleotide triphosphate hydrolases"/>
    <property type="match status" value="1"/>
</dbReference>
<dbReference type="InterPro" id="IPR025943">
    <property type="entry name" value="Sigma_54_int_dom_ATP-bd_2"/>
</dbReference>
<reference evidence="21 22" key="1">
    <citation type="submission" date="2020-06" db="EMBL/GenBank/DDBJ databases">
        <title>Altererythrobacter sp. HHU K3-1.</title>
        <authorList>
            <person name="Zhang D."/>
            <person name="Xue H."/>
        </authorList>
    </citation>
    <scope>NUCLEOTIDE SEQUENCE [LARGE SCALE GENOMIC DNA]</scope>
    <source>
        <strain evidence="21 22">HHU K3-1</strain>
    </source>
</reference>
<dbReference type="InterPro" id="IPR001789">
    <property type="entry name" value="Sig_transdc_resp-reg_receiver"/>
</dbReference>
<evidence type="ECO:0000313" key="21">
    <source>
        <dbReference type="EMBL" id="NVD43832.1"/>
    </source>
</evidence>
<keyword evidence="11" id="KW-0010">Activator</keyword>
<keyword evidence="6" id="KW-0547">Nucleotide-binding</keyword>
<dbReference type="CDD" id="cd00009">
    <property type="entry name" value="AAA"/>
    <property type="match status" value="1"/>
</dbReference>
<feature type="domain" description="Sigma-54 factor interaction" evidence="19">
    <location>
        <begin position="137"/>
        <end position="365"/>
    </location>
</feature>
<dbReference type="InterPro" id="IPR011006">
    <property type="entry name" value="CheY-like_superfamily"/>
</dbReference>
<keyword evidence="10" id="KW-0238">DNA-binding</keyword>
<dbReference type="Gene3D" id="1.10.8.60">
    <property type="match status" value="1"/>
</dbReference>
<dbReference type="SMART" id="SM00448">
    <property type="entry name" value="REC"/>
    <property type="match status" value="1"/>
</dbReference>
<sequence>MTARILLVEDDEAIALIVKTMLEDSGYAVAHTASVAGRDALLKDETFAVMVTDIRLTDGDGLSDIDRVRGMQPDLPIIVVSAQNSLDTAIRASEHGVFEYFPKPFDIDELGKAVEQAARSRGTSPSVSESSDGNLPLIGRSAPMQQVYRMITRVLRNDLSVLITGESGTGKELVAEAIHQFGNRKSGPFIAVNCAAIPHDLIESELFGHERGAFTGAVAQAIGKFEQANGGTLFLDEIGDMPADAQTRLLRALQSSRIRRVGGRHDVAVDARVIAATNRDLGSLIETGQFREDLFYRLNVIPIHLPALRERREDIGTLARHFLSLAEKEGLPRRQIAPAAVELLEEMEWRGNVRELRNLMFRLAVTAREDVVDQGTIRELRVASAPSRASDADNGFDTLIAQWLRDAKPSGGNIHRDLLREFEKPLIERILVQTEGNQVQAARLLGINRNTLRKKLSELAIDVGRLASGR</sequence>
<evidence type="ECO:0000256" key="11">
    <source>
        <dbReference type="ARBA" id="ARBA00023159"/>
    </source>
</evidence>
<evidence type="ECO:0000256" key="9">
    <source>
        <dbReference type="ARBA" id="ARBA00023015"/>
    </source>
</evidence>
<dbReference type="InterPro" id="IPR025662">
    <property type="entry name" value="Sigma_54_int_dom_ATP-bd_1"/>
</dbReference>
<dbReference type="GO" id="GO:0005524">
    <property type="term" value="F:ATP binding"/>
    <property type="evidence" value="ECO:0007669"/>
    <property type="project" value="UniProtKB-KW"/>
</dbReference>
<comment type="caution">
    <text evidence="21">The sequence shown here is derived from an EMBL/GenBank/DDBJ whole genome shotgun (WGS) entry which is preliminary data.</text>
</comment>
<dbReference type="InterPro" id="IPR009057">
    <property type="entry name" value="Homeodomain-like_sf"/>
</dbReference>
<evidence type="ECO:0000256" key="14">
    <source>
        <dbReference type="ARBA" id="ARBA00029881"/>
    </source>
</evidence>
<evidence type="ECO:0000256" key="10">
    <source>
        <dbReference type="ARBA" id="ARBA00023125"/>
    </source>
</evidence>
<evidence type="ECO:0000256" key="13">
    <source>
        <dbReference type="ARBA" id="ARBA00023231"/>
    </source>
</evidence>
<keyword evidence="5 17" id="KW-0597">Phosphoprotein</keyword>
<evidence type="ECO:0000256" key="12">
    <source>
        <dbReference type="ARBA" id="ARBA00023163"/>
    </source>
</evidence>
<dbReference type="Pfam" id="PF02954">
    <property type="entry name" value="HTH_8"/>
    <property type="match status" value="1"/>
</dbReference>
<dbReference type="InterPro" id="IPR002078">
    <property type="entry name" value="Sigma_54_int"/>
</dbReference>
<keyword evidence="12" id="KW-0804">Transcription</keyword>
<feature type="region of interest" description="Disordered" evidence="18">
    <location>
        <begin position="116"/>
        <end position="135"/>
    </location>
</feature>
<dbReference type="PROSITE" id="PS00675">
    <property type="entry name" value="SIGMA54_INTERACT_1"/>
    <property type="match status" value="1"/>
</dbReference>
<feature type="modified residue" description="4-aspartylphosphate" evidence="17">
    <location>
        <position position="53"/>
    </location>
</feature>
<dbReference type="EMBL" id="JABWGV010000001">
    <property type="protein sequence ID" value="NVD43832.1"/>
    <property type="molecule type" value="Genomic_DNA"/>
</dbReference>
<keyword evidence="22" id="KW-1185">Reference proteome</keyword>
<evidence type="ECO:0000259" key="19">
    <source>
        <dbReference type="PROSITE" id="PS50045"/>
    </source>
</evidence>
<dbReference type="AlphaFoldDB" id="A0A850H0Q9"/>
<dbReference type="InterPro" id="IPR002197">
    <property type="entry name" value="HTH_Fis"/>
</dbReference>
<dbReference type="PROSITE" id="PS50045">
    <property type="entry name" value="SIGMA54_INTERACT_4"/>
    <property type="match status" value="1"/>
</dbReference>
<evidence type="ECO:0000256" key="4">
    <source>
        <dbReference type="ARBA" id="ARBA00022491"/>
    </source>
</evidence>
<dbReference type="InterPro" id="IPR058031">
    <property type="entry name" value="AAA_lid_NorR"/>
</dbReference>
<dbReference type="SUPFAM" id="SSF46689">
    <property type="entry name" value="Homeodomain-like"/>
    <property type="match status" value="1"/>
</dbReference>
<dbReference type="Gene3D" id="1.10.10.60">
    <property type="entry name" value="Homeodomain-like"/>
    <property type="match status" value="1"/>
</dbReference>
<dbReference type="Pfam" id="PF25601">
    <property type="entry name" value="AAA_lid_14"/>
    <property type="match status" value="1"/>
</dbReference>